<reference evidence="2 3" key="1">
    <citation type="journal article" date="2007" name="Science">
        <title>The Fusarium graminearum genome reveals a link between localized polymorphism and pathogen specialization.</title>
        <authorList>
            <person name="Cuomo C.A."/>
            <person name="Gueldener U."/>
            <person name="Xu J.-R."/>
            <person name="Trail F."/>
            <person name="Turgeon B.G."/>
            <person name="Di Pietro A."/>
            <person name="Walton J.D."/>
            <person name="Ma L.-J."/>
            <person name="Baker S.E."/>
            <person name="Rep M."/>
            <person name="Adam G."/>
            <person name="Antoniw J."/>
            <person name="Baldwin T."/>
            <person name="Calvo S.E."/>
            <person name="Chang Y.-L."/>
            <person name="DeCaprio D."/>
            <person name="Gale L.R."/>
            <person name="Gnerre S."/>
            <person name="Goswami R.S."/>
            <person name="Hammond-Kosack K."/>
            <person name="Harris L.J."/>
            <person name="Hilburn K."/>
            <person name="Kennell J.C."/>
            <person name="Kroken S."/>
            <person name="Magnuson J.K."/>
            <person name="Mannhaupt G."/>
            <person name="Mauceli E.W."/>
            <person name="Mewes H.-W."/>
            <person name="Mitterbauer R."/>
            <person name="Muehlbauer G."/>
            <person name="Muensterkoetter M."/>
            <person name="Nelson D."/>
            <person name="O'Donnell K."/>
            <person name="Ouellet T."/>
            <person name="Qi W."/>
            <person name="Quesneville H."/>
            <person name="Roncero M.I.G."/>
            <person name="Seong K.-Y."/>
            <person name="Tetko I.V."/>
            <person name="Urban M."/>
            <person name="Waalwijk C."/>
            <person name="Ward T.J."/>
            <person name="Yao J."/>
            <person name="Birren B.W."/>
            <person name="Kistler H.C."/>
        </authorList>
    </citation>
    <scope>NUCLEOTIDE SEQUENCE [LARGE SCALE GENOMIC DNA]</scope>
    <source>
        <strain evidence="3">ATCC MYA-4620 / CBS 123657 / FGSC 9075 / NRRL 31084 / PH-1</strain>
        <strain evidence="2">PH-1 / ATCC MYA-4620 / FGSC 9075 / NRRL 31084</strain>
    </source>
</reference>
<accession>A0A0E0RUW7</accession>
<dbReference type="AlphaFoldDB" id="A0A098D9C9"/>
<evidence type="ECO:0000313" key="2">
    <source>
        <dbReference type="EnsemblFungi" id="CEF75042"/>
    </source>
</evidence>
<sequence length="94" mass="10029">MRLDQDGDSVFLLPPNFENQVEFVTGQMGGGAADALEKQVSTESGLGCAVTTNVNWESQTVETACITPFPAVGFQMGVSKGTGWAQMRHCHNPP</sequence>
<gene>
    <name evidence="1" type="ORF">FGRAMPH1_01T06475</name>
</gene>
<dbReference type="InParanoid" id="A0A098D9C9"/>
<evidence type="ECO:0000313" key="3">
    <source>
        <dbReference type="Proteomes" id="UP000070720"/>
    </source>
</evidence>
<dbReference type="Proteomes" id="UP000070720">
    <property type="component" value="Chromosome 1"/>
</dbReference>
<accession>A0A098D9C9</accession>
<dbReference type="EMBL" id="HG970332">
    <property type="protein sequence ID" value="CEF75042.1"/>
    <property type="molecule type" value="Genomic_DNA"/>
</dbReference>
<dbReference type="EnsemblFungi" id="CEF75042">
    <property type="protein sequence ID" value="CEF75042"/>
    <property type="gene ID" value="FGRRES_20082"/>
</dbReference>
<organism evidence="1 3">
    <name type="scientific">Gibberella zeae (strain ATCC MYA-4620 / CBS 123657 / FGSC 9075 / NRRL 31084 / PH-1)</name>
    <name type="common">Wheat head blight fungus</name>
    <name type="synonym">Fusarium graminearum</name>
    <dbReference type="NCBI Taxonomy" id="229533"/>
    <lineage>
        <taxon>Eukaryota</taxon>
        <taxon>Fungi</taxon>
        <taxon>Dikarya</taxon>
        <taxon>Ascomycota</taxon>
        <taxon>Pezizomycotina</taxon>
        <taxon>Sordariomycetes</taxon>
        <taxon>Hypocreomycetidae</taxon>
        <taxon>Hypocreales</taxon>
        <taxon>Nectriaceae</taxon>
        <taxon>Fusarium</taxon>
    </lineage>
</organism>
<protein>
    <submittedName>
        <fullName evidence="1">Chromosome 1, complete genome</fullName>
    </submittedName>
</protein>
<dbReference type="VEuPathDB" id="FungiDB:FGRAMPH1_01G06475"/>
<reference evidence="2 3" key="2">
    <citation type="journal article" date="2010" name="Nature">
        <title>Comparative genomics reveals mobile pathogenicity chromosomes in Fusarium.</title>
        <authorList>
            <person name="Ma L.J."/>
            <person name="van der Does H.C."/>
            <person name="Borkovich K.A."/>
            <person name="Coleman J.J."/>
            <person name="Daboussi M.J."/>
            <person name="Di Pietro A."/>
            <person name="Dufresne M."/>
            <person name="Freitag M."/>
            <person name="Grabherr M."/>
            <person name="Henrissat B."/>
            <person name="Houterman P.M."/>
            <person name="Kang S."/>
            <person name="Shim W.B."/>
            <person name="Woloshuk C."/>
            <person name="Xie X."/>
            <person name="Xu J.R."/>
            <person name="Antoniw J."/>
            <person name="Baker S.E."/>
            <person name="Bluhm B.H."/>
            <person name="Breakspear A."/>
            <person name="Brown D.W."/>
            <person name="Butchko R.A."/>
            <person name="Chapman S."/>
            <person name="Coulson R."/>
            <person name="Coutinho P.M."/>
            <person name="Danchin E.G."/>
            <person name="Diener A."/>
            <person name="Gale L.R."/>
            <person name="Gardiner D.M."/>
            <person name="Goff S."/>
            <person name="Hammond-Kosack K.E."/>
            <person name="Hilburn K."/>
            <person name="Hua-Van A."/>
            <person name="Jonkers W."/>
            <person name="Kazan K."/>
            <person name="Kodira C.D."/>
            <person name="Koehrsen M."/>
            <person name="Kumar L."/>
            <person name="Lee Y.H."/>
            <person name="Li L."/>
            <person name="Manners J.M."/>
            <person name="Miranda-Saavedra D."/>
            <person name="Mukherjee M."/>
            <person name="Park G."/>
            <person name="Park J."/>
            <person name="Park S.Y."/>
            <person name="Proctor R.H."/>
            <person name="Regev A."/>
            <person name="Ruiz-Roldan M.C."/>
            <person name="Sain D."/>
            <person name="Sakthikumar S."/>
            <person name="Sykes S."/>
            <person name="Schwartz D.C."/>
            <person name="Turgeon B.G."/>
            <person name="Wapinski I."/>
            <person name="Yoder O."/>
            <person name="Young S."/>
            <person name="Zeng Q."/>
            <person name="Zhou S."/>
            <person name="Galagan J."/>
            <person name="Cuomo C.A."/>
            <person name="Kistler H.C."/>
            <person name="Rep M."/>
        </authorList>
    </citation>
    <scope>GENOME REANNOTATION</scope>
    <source>
        <strain evidence="3">ATCC MYA-4620 / CBS 123657 / FGSC 9075 / NRRL 31084 / PH-1</strain>
        <strain evidence="2">PH-1 / ATCC MYA-4620 / FGSC 9075 / NRRL 31084</strain>
    </source>
</reference>
<name>A0A098D9C9_GIBZE</name>
<reference evidence="1 3" key="3">
    <citation type="journal article" date="2015" name="BMC Genomics">
        <title>The completed genome sequence of the pathogenic ascomycete fungus Fusarium graminearum.</title>
        <authorList>
            <person name="King R."/>
            <person name="Urban M."/>
            <person name="Hammond-Kosack M.C."/>
            <person name="Hassani-Pak K."/>
            <person name="Hammond-Kosack K.E."/>
        </authorList>
    </citation>
    <scope>NUCLEOTIDE SEQUENCE [LARGE SCALE GENOMIC DNA]</scope>
    <source>
        <strain evidence="3">ATCC MYA-4620 / CBS 123657 / FGSC 9075 / NRRL 31084 / PH-1</strain>
        <strain evidence="1">PH-1</strain>
    </source>
</reference>
<evidence type="ECO:0000313" key="1">
    <source>
        <dbReference type="EMBL" id="CEF75042.1"/>
    </source>
</evidence>
<reference evidence="2" key="4">
    <citation type="submission" date="2017-01" db="UniProtKB">
        <authorList>
            <consortium name="EnsemblFungi"/>
        </authorList>
    </citation>
    <scope>IDENTIFICATION</scope>
    <source>
        <strain evidence="2">PH-1 / ATCC MYA-4620 / FGSC 9075 / NRRL 31084</strain>
    </source>
</reference>
<proteinExistence type="predicted"/>
<keyword evidence="3" id="KW-1185">Reference proteome</keyword>